<accession>A0A5Q2V184</accession>
<protein>
    <submittedName>
        <fullName evidence="12">Capsid</fullName>
    </submittedName>
</protein>
<keyword evidence="3" id="KW-1165">Clathrin-mediated endocytosis of virus by host</keyword>
<dbReference type="Gene3D" id="2.60.120.20">
    <property type="match status" value="1"/>
</dbReference>
<feature type="compositionally biased region" description="Low complexity" evidence="10">
    <location>
        <begin position="105"/>
        <end position="116"/>
    </location>
</feature>
<keyword evidence="2" id="KW-0167">Capsid protein</keyword>
<keyword evidence="7" id="KW-1142">T=3 icosahedral capsid protein</keyword>
<comment type="function">
    <text evidence="9">The capsid polyprotein VP90 self-assembles and undergoes a proteolytic cleavage by host caspases to yield the immature VP70 virion.</text>
</comment>
<evidence type="ECO:0000256" key="8">
    <source>
        <dbReference type="ARBA" id="ARBA00023296"/>
    </source>
</evidence>
<keyword evidence="5" id="KW-0946">Virion</keyword>
<sequence length="817" mass="89036">MGNSFAIASLAITSLMTTSLRPTFWWPWRLLLGTSGHVVAMSHFALLMRCLTGFGGEDQKSDMAGDKPNASAKAAPFAKEVAKEVVKEEKKVQARRRKWYKPRRQQNQPRQQSKQRTTVSKQVAKKLKQEGLEGPRPRFSVRVSATIGKIGPNKEQGPELQISTFLHPSLMKEPNDGTNFGPLQAASAQWGLWRLAGLKICCTPLVGPSAVTGSVYRLSLNLTQSPGNTSWGGLGARKHIDVPVGKQSTWSLHRGDLAGPRQTWWMTDTNEEGGQSCGPMVEIHGLGKTSSTYKDADWVGDLFIVEVVGRWEFTNYNAKPALGTLDRVTEDVQAGIEVGSDGIMTMTIPQRSNLAKHMSTTYEKLPLNALTVGETIWQIVDEGAGLISSAVPPPFGWLIKGGWWFVKKAIGRSNTDETYYVYASLADAQNNKPVEATPFSRIPAQTTIASTQINAPNTGPSSSLVISTPSGLLPEDLPSTATTFEVVGYVSAMFSANQNTTHSPVINNVFPVLGQNASDYAFSIMQNPTQVAGKGMGCLIFQSEPVFLRLNLDASSSTVDNIFLLDDTHGIGWTVNFNLPSNPITNCADVLAYKHEKWGDNLKFSSWLVRFTKAIPESAGNFYCLVSAPVISNVDQAPVTIVFDKVATPKLSTSSSLSHMRVSVSSVRPGTYGVIYTLGNYNVTDATGVASAPTLTGPVNDRVVPGLFRSVTGITPISLTTQLPTFFPLWANFFRPASRPTMIDTLMEQIQQRFGLKPVEPDYNSDGESDVEPTAASKFAKHSMYDALRDSDWDHVDADALIHFISKASNRPRGHAE</sequence>
<evidence type="ECO:0000256" key="7">
    <source>
        <dbReference type="ARBA" id="ARBA00023060"/>
    </source>
</evidence>
<evidence type="ECO:0000256" key="1">
    <source>
        <dbReference type="ARBA" id="ARBA00004328"/>
    </source>
</evidence>
<comment type="subcellular location">
    <subcellularLocation>
        <location evidence="1">Virion</location>
    </subcellularLocation>
</comment>
<dbReference type="GO" id="GO:0039617">
    <property type="term" value="C:T=3 icosahedral viral capsid"/>
    <property type="evidence" value="ECO:0007669"/>
    <property type="project" value="UniProtKB-KW"/>
</dbReference>
<keyword evidence="4" id="KW-1162">Viral penetration into host cytoplasm</keyword>
<reference evidence="12" key="2">
    <citation type="submission" date="2019-11" db="EMBL/GenBank/DDBJ databases">
        <title>High levels of unreported intraspecific diversity among RNA viruses in faeces of neonatal piglets with diarrhoea.</title>
        <authorList>
            <person name="Martin M."/>
            <person name="Darwich L."/>
            <person name="Puente H."/>
            <person name="Gomez de Nova P.J."/>
            <person name="Carvajal A."/>
            <person name="Franzo G."/>
        </authorList>
    </citation>
    <scope>NUCLEOTIDE SEQUENCE</scope>
    <source>
        <strain evidence="12">AstV3/Pig-wt/ESP/B333/2017</strain>
    </source>
</reference>
<reference evidence="12" key="1">
    <citation type="submission" date="2019-05" db="EMBL/GenBank/DDBJ databases">
        <authorList>
            <person name="Cortey M."/>
            <person name="Diaz I."/>
            <person name="Vidal A."/>
            <person name="Martin Valls G.E."/>
            <person name="Mateu E."/>
        </authorList>
    </citation>
    <scope>NUCLEOTIDE SEQUENCE</scope>
    <source>
        <strain evidence="12">AstV3/Pig-wt/ESP/B333/2017</strain>
    </source>
</reference>
<name>A0A5Q2V184_PASV1</name>
<dbReference type="InterPro" id="IPR004337">
    <property type="entry name" value="Astro_capsid_N"/>
</dbReference>
<evidence type="ECO:0000256" key="10">
    <source>
        <dbReference type="SAM" id="MobiDB-lite"/>
    </source>
</evidence>
<organism evidence="12">
    <name type="scientific">Porcine astrovirus 1</name>
    <name type="common">PAstV-1</name>
    <dbReference type="NCBI Taxonomy" id="1239567"/>
    <lineage>
        <taxon>Viruses</taxon>
        <taxon>Riboviria</taxon>
        <taxon>Orthornavirae</taxon>
        <taxon>Pisuviricota</taxon>
        <taxon>Stelpaviricetes</taxon>
        <taxon>Stellavirales</taxon>
        <taxon>Astroviridae</taxon>
        <taxon>Mamastrovirus</taxon>
        <taxon>Mamastrovirus suis</taxon>
    </lineage>
</organism>
<feature type="compositionally biased region" description="Basic residues" evidence="10">
    <location>
        <begin position="93"/>
        <end position="104"/>
    </location>
</feature>
<evidence type="ECO:0000256" key="9">
    <source>
        <dbReference type="ARBA" id="ARBA00045703"/>
    </source>
</evidence>
<evidence type="ECO:0000256" key="2">
    <source>
        <dbReference type="ARBA" id="ARBA00022561"/>
    </source>
</evidence>
<evidence type="ECO:0000256" key="6">
    <source>
        <dbReference type="ARBA" id="ARBA00022890"/>
    </source>
</evidence>
<dbReference type="InterPro" id="IPR029053">
    <property type="entry name" value="Viral_coat"/>
</dbReference>
<proteinExistence type="predicted"/>
<evidence type="ECO:0000313" key="12">
    <source>
        <dbReference type="EMBL" id="QGH59228.1"/>
    </source>
</evidence>
<evidence type="ECO:0000259" key="11">
    <source>
        <dbReference type="Pfam" id="PF03115"/>
    </source>
</evidence>
<organismHost>
    <name type="scientific">Sus scrofa</name>
    <name type="common">Pig</name>
    <dbReference type="NCBI Taxonomy" id="9823"/>
</organismHost>
<feature type="region of interest" description="Disordered" evidence="10">
    <location>
        <begin position="92"/>
        <end position="135"/>
    </location>
</feature>
<evidence type="ECO:0000256" key="5">
    <source>
        <dbReference type="ARBA" id="ARBA00022844"/>
    </source>
</evidence>
<dbReference type="Pfam" id="PF03115">
    <property type="entry name" value="Astro_capsid_N"/>
    <property type="match status" value="1"/>
</dbReference>
<keyword evidence="6" id="KW-1164">Virus endocytosis by host</keyword>
<evidence type="ECO:0000256" key="3">
    <source>
        <dbReference type="ARBA" id="ARBA00022570"/>
    </source>
</evidence>
<dbReference type="GO" id="GO:0075512">
    <property type="term" value="P:clathrin-dependent endocytosis of virus by host cell"/>
    <property type="evidence" value="ECO:0007669"/>
    <property type="project" value="UniProtKB-KW"/>
</dbReference>
<dbReference type="EMBL" id="MK962341">
    <property type="protein sequence ID" value="QGH59228.1"/>
    <property type="molecule type" value="Genomic_RNA"/>
</dbReference>
<evidence type="ECO:0000256" key="4">
    <source>
        <dbReference type="ARBA" id="ARBA00022595"/>
    </source>
</evidence>
<keyword evidence="8" id="KW-1160">Virus entry into host cell</keyword>
<feature type="domain" description="Astrovirus capsid protein inner core" evidence="11">
    <location>
        <begin position="88"/>
        <end position="316"/>
    </location>
</feature>